<dbReference type="Proteomes" id="UP001163321">
    <property type="component" value="Chromosome 8"/>
</dbReference>
<organism evidence="1 2">
    <name type="scientific">Peronosclerospora sorghi</name>
    <dbReference type="NCBI Taxonomy" id="230839"/>
    <lineage>
        <taxon>Eukaryota</taxon>
        <taxon>Sar</taxon>
        <taxon>Stramenopiles</taxon>
        <taxon>Oomycota</taxon>
        <taxon>Peronosporomycetes</taxon>
        <taxon>Peronosporales</taxon>
        <taxon>Peronosporaceae</taxon>
        <taxon>Peronosclerospora</taxon>
    </lineage>
</organism>
<gene>
    <name evidence="1" type="ORF">PsorP6_016438</name>
</gene>
<keyword evidence="2" id="KW-1185">Reference proteome</keyword>
<name>A0ACC0VRJ4_9STRA</name>
<comment type="caution">
    <text evidence="1">The sequence shown here is derived from an EMBL/GenBank/DDBJ whole genome shotgun (WGS) entry which is preliminary data.</text>
</comment>
<evidence type="ECO:0000313" key="1">
    <source>
        <dbReference type="EMBL" id="KAI9908371.1"/>
    </source>
</evidence>
<accession>A0ACC0VRJ4</accession>
<proteinExistence type="predicted"/>
<reference evidence="1 2" key="1">
    <citation type="journal article" date="2022" name="bioRxiv">
        <title>The genome of the oomycete Peronosclerospora sorghi, a cosmopolitan pathogen of maize and sorghum, is inflated with dispersed pseudogenes.</title>
        <authorList>
            <person name="Fletcher K."/>
            <person name="Martin F."/>
            <person name="Isakeit T."/>
            <person name="Cavanaugh K."/>
            <person name="Magill C."/>
            <person name="Michelmore R."/>
        </authorList>
    </citation>
    <scope>NUCLEOTIDE SEQUENCE [LARGE SCALE GENOMIC DNA]</scope>
    <source>
        <strain evidence="1">P6</strain>
    </source>
</reference>
<dbReference type="EMBL" id="CM047587">
    <property type="protein sequence ID" value="KAI9908371.1"/>
    <property type="molecule type" value="Genomic_DNA"/>
</dbReference>
<protein>
    <submittedName>
        <fullName evidence="1">Uncharacterized protein</fullName>
    </submittedName>
</protein>
<sequence>MQPIASGAAQPMDVDDEGPNLDSQPSVTPPVPEQQLHPPVQEPTRVTDVAPETSMELAPSSLVFHPRVQRLGRQPVAVLPAPEENRPVSVMTDPVTDNNQLVLRPENAVVVGENRRDNDNYRVPRRPRLMPPPERANVVSEVPTSYQSTMQSANSEDGTKPFVVSLCHRVSMMYRSL</sequence>
<evidence type="ECO:0000313" key="2">
    <source>
        <dbReference type="Proteomes" id="UP001163321"/>
    </source>
</evidence>